<evidence type="ECO:0000313" key="3">
    <source>
        <dbReference type="EMBL" id="POY74406.1"/>
    </source>
</evidence>
<dbReference type="OrthoDB" id="10044044at2759"/>
<evidence type="ECO:0000313" key="4">
    <source>
        <dbReference type="Proteomes" id="UP000237144"/>
    </source>
</evidence>
<organism evidence="3 4">
    <name type="scientific">Rhodotorula taiwanensis</name>
    <dbReference type="NCBI Taxonomy" id="741276"/>
    <lineage>
        <taxon>Eukaryota</taxon>
        <taxon>Fungi</taxon>
        <taxon>Dikarya</taxon>
        <taxon>Basidiomycota</taxon>
        <taxon>Pucciniomycotina</taxon>
        <taxon>Microbotryomycetes</taxon>
        <taxon>Sporidiobolales</taxon>
        <taxon>Sporidiobolaceae</taxon>
        <taxon>Rhodotorula</taxon>
    </lineage>
</organism>
<dbReference type="InterPro" id="IPR053206">
    <property type="entry name" value="Dimeric_xanthone_biosynth"/>
</dbReference>
<evidence type="ECO:0000259" key="2">
    <source>
        <dbReference type="Pfam" id="PF01814"/>
    </source>
</evidence>
<dbReference type="CDD" id="cd12108">
    <property type="entry name" value="Hr-like"/>
    <property type="match status" value="1"/>
</dbReference>
<name>A0A2S5BC97_9BASI</name>
<protein>
    <recommendedName>
        <fullName evidence="2">Hemerythrin-like domain-containing protein</fullName>
    </recommendedName>
</protein>
<dbReference type="InterPro" id="IPR012312">
    <property type="entry name" value="Hemerythrin-like"/>
</dbReference>
<dbReference type="STRING" id="741276.A0A2S5BC97"/>
<sequence>MSSYSLADAIKPSRKSVPPSKAAKGRKGDIDLPDYIAPEPKTAAERREWDRMSSRMEGFHTYFRMSFKQLFELADGSFAQRGLSVKDFMSVAEDFHEHLGFHHGIEERHIFPVLAKRMPQFRDDHQEEHDVIHKGMDELQALIAKYRSDPSSYSPDDFRRNLASWGPLLFYHLDAEVETLKPDILRRYWTLDEVRRLPM</sequence>
<reference evidence="3 4" key="1">
    <citation type="journal article" date="2018" name="Front. Microbiol.">
        <title>Prospects for Fungal Bioremediation of Acidic Radioactive Waste Sites: Characterization and Genome Sequence of Rhodotorula taiwanensis MD1149.</title>
        <authorList>
            <person name="Tkavc R."/>
            <person name="Matrosova V.Y."/>
            <person name="Grichenko O.E."/>
            <person name="Gostincar C."/>
            <person name="Volpe R.P."/>
            <person name="Klimenkova P."/>
            <person name="Gaidamakova E.K."/>
            <person name="Zhou C.E."/>
            <person name="Stewart B.J."/>
            <person name="Lyman M.G."/>
            <person name="Malfatti S.A."/>
            <person name="Rubinfeld B."/>
            <person name="Courtot M."/>
            <person name="Singh J."/>
            <person name="Dalgard C.L."/>
            <person name="Hamilton T."/>
            <person name="Frey K.G."/>
            <person name="Gunde-Cimerman N."/>
            <person name="Dugan L."/>
            <person name="Daly M.J."/>
        </authorList>
    </citation>
    <scope>NUCLEOTIDE SEQUENCE [LARGE SCALE GENOMIC DNA]</scope>
    <source>
        <strain evidence="3 4">MD1149</strain>
    </source>
</reference>
<evidence type="ECO:0000256" key="1">
    <source>
        <dbReference type="SAM" id="MobiDB-lite"/>
    </source>
</evidence>
<dbReference type="PANTHER" id="PTHR38048">
    <property type="entry name" value="EXPRESSED PROTEIN"/>
    <property type="match status" value="1"/>
</dbReference>
<dbReference type="Pfam" id="PF01814">
    <property type="entry name" value="Hemerythrin"/>
    <property type="match status" value="1"/>
</dbReference>
<accession>A0A2S5BC97</accession>
<proteinExistence type="predicted"/>
<feature type="region of interest" description="Disordered" evidence="1">
    <location>
        <begin position="1"/>
        <end position="36"/>
    </location>
</feature>
<dbReference type="Gene3D" id="1.20.120.520">
    <property type="entry name" value="nmb1532 protein domain like"/>
    <property type="match status" value="1"/>
</dbReference>
<dbReference type="AlphaFoldDB" id="A0A2S5BC97"/>
<gene>
    <name evidence="3" type="ORF">BMF94_2600</name>
</gene>
<dbReference type="EMBL" id="PJQD01000025">
    <property type="protein sequence ID" value="POY74406.1"/>
    <property type="molecule type" value="Genomic_DNA"/>
</dbReference>
<dbReference type="PANTHER" id="PTHR38048:SF1">
    <property type="entry name" value="HEMERYTHRIN-LIKE DOMAIN-CONTAINING PROTEIN"/>
    <property type="match status" value="1"/>
</dbReference>
<feature type="domain" description="Hemerythrin-like" evidence="2">
    <location>
        <begin position="54"/>
        <end position="182"/>
    </location>
</feature>
<dbReference type="Proteomes" id="UP000237144">
    <property type="component" value="Unassembled WGS sequence"/>
</dbReference>
<keyword evidence="4" id="KW-1185">Reference proteome</keyword>
<comment type="caution">
    <text evidence="3">The sequence shown here is derived from an EMBL/GenBank/DDBJ whole genome shotgun (WGS) entry which is preliminary data.</text>
</comment>